<dbReference type="PANTHER" id="PTHR10799">
    <property type="entry name" value="SNF2/RAD54 HELICASE FAMILY"/>
    <property type="match status" value="1"/>
</dbReference>
<dbReference type="GO" id="GO:0016787">
    <property type="term" value="F:hydrolase activity"/>
    <property type="evidence" value="ECO:0007669"/>
    <property type="project" value="UniProtKB-KW"/>
</dbReference>
<dbReference type="SMART" id="SM00490">
    <property type="entry name" value="HELICc"/>
    <property type="match status" value="1"/>
</dbReference>
<dbReference type="InterPro" id="IPR049730">
    <property type="entry name" value="SNF2/RAD54-like_C"/>
</dbReference>
<name>A0A382BDA7_9ZZZZ</name>
<dbReference type="Gene3D" id="3.40.50.300">
    <property type="entry name" value="P-loop containing nucleotide triphosphate hydrolases"/>
    <property type="match status" value="1"/>
</dbReference>
<dbReference type="CDD" id="cd18793">
    <property type="entry name" value="SF2_C_SNF"/>
    <property type="match status" value="1"/>
</dbReference>
<evidence type="ECO:0000259" key="2">
    <source>
        <dbReference type="PROSITE" id="PS51194"/>
    </source>
</evidence>
<dbReference type="EMBL" id="UINC01029188">
    <property type="protein sequence ID" value="SVB11501.1"/>
    <property type="molecule type" value="Genomic_DNA"/>
</dbReference>
<protein>
    <recommendedName>
        <fullName evidence="2">Helicase C-terminal domain-containing protein</fullName>
    </recommendedName>
</protein>
<dbReference type="PROSITE" id="PS51194">
    <property type="entry name" value="HELICASE_CTER"/>
    <property type="match status" value="1"/>
</dbReference>
<reference evidence="3" key="1">
    <citation type="submission" date="2018-05" db="EMBL/GenBank/DDBJ databases">
        <authorList>
            <person name="Lanie J.A."/>
            <person name="Ng W.-L."/>
            <person name="Kazmierczak K.M."/>
            <person name="Andrzejewski T.M."/>
            <person name="Davidsen T.M."/>
            <person name="Wayne K.J."/>
            <person name="Tettelin H."/>
            <person name="Glass J.I."/>
            <person name="Rusch D."/>
            <person name="Podicherti R."/>
            <person name="Tsui H.-C.T."/>
            <person name="Winkler M.E."/>
        </authorList>
    </citation>
    <scope>NUCLEOTIDE SEQUENCE</scope>
</reference>
<feature type="non-terminal residue" evidence="3">
    <location>
        <position position="1"/>
    </location>
</feature>
<sequence length="559" mass="64169">LFGLNGRWAENAQPLEGYFKELREPFNSRQWQFLRHMVADHLAVTEPEPRAQKAIEDRLGWVAADRIFNFHQTGMTQASIAEIPGEERPYWEDWLRANTPVRDRVFRTTRATLRHYRETGLLPADTIIPERHVHDEFLSLGSAQNLYNRIEEYIRRHYDAFLAAGGKSVPLGFIMTIYRRRLTSSFYAIRRSLERRRDGLANRKQLVDLLDEDDLFSLESTAELEDLDLDVVGAELGAEIAELDDFIRELTDQPPDEPKMARLHELLNEAFTGGHKTVVIFTQYTDTLTYVRSQLLQWFDTQIICYFGGGGERWNPVTETWDRLSKEAVKDLFRKGEEVRILIGTDSLSEGLNLQTCDRLINFDLPWNFMRVEQRIGRIDRIGGLPHVKVTNLFYEGTVEEDIYQRIKERHDWFTHVVGNAQPVLAATESVIQQAAMGKISREDAAGKLNEAIDQLEGAHVKLEDLDAVPQFEHPLEPVMTLENLQDSLLGIEAVEARLYDHPDLENAWLLEVDSAKHGVTFDSTTYEANVGLELLSWGNPLLEKLLDEISAQPMANLD</sequence>
<dbReference type="AlphaFoldDB" id="A0A382BDA7"/>
<gene>
    <name evidence="3" type="ORF">METZ01_LOCUS164355</name>
</gene>
<accession>A0A382BDA7</accession>
<organism evidence="3">
    <name type="scientific">marine metagenome</name>
    <dbReference type="NCBI Taxonomy" id="408172"/>
    <lineage>
        <taxon>unclassified sequences</taxon>
        <taxon>metagenomes</taxon>
        <taxon>ecological metagenomes</taxon>
    </lineage>
</organism>
<dbReference type="Pfam" id="PF00271">
    <property type="entry name" value="Helicase_C"/>
    <property type="match status" value="1"/>
</dbReference>
<evidence type="ECO:0000313" key="3">
    <source>
        <dbReference type="EMBL" id="SVB11501.1"/>
    </source>
</evidence>
<dbReference type="SUPFAM" id="SSF52540">
    <property type="entry name" value="P-loop containing nucleoside triphosphate hydrolases"/>
    <property type="match status" value="1"/>
</dbReference>
<feature type="domain" description="Helicase C-terminal" evidence="2">
    <location>
        <begin position="262"/>
        <end position="432"/>
    </location>
</feature>
<evidence type="ECO:0000256" key="1">
    <source>
        <dbReference type="ARBA" id="ARBA00022801"/>
    </source>
</evidence>
<keyword evidence="1" id="KW-0378">Hydrolase</keyword>
<proteinExistence type="predicted"/>
<dbReference type="InterPro" id="IPR027417">
    <property type="entry name" value="P-loop_NTPase"/>
</dbReference>
<dbReference type="InterPro" id="IPR001650">
    <property type="entry name" value="Helicase_C-like"/>
</dbReference>